<feature type="chain" id="PRO_5042954021" evidence="1">
    <location>
        <begin position="21"/>
        <end position="83"/>
    </location>
</feature>
<gene>
    <name evidence="2" type="ORF">V1264_012720</name>
</gene>
<sequence>MKGSASAALLIALLVVCVMAAPTVLTQQGTKEQQPSKGFLKPEIQSMSLILYLLKQLCYRQLQSGEDVDRYCYVFGESFWRNR</sequence>
<evidence type="ECO:0000313" key="2">
    <source>
        <dbReference type="EMBL" id="KAK7113430.1"/>
    </source>
</evidence>
<evidence type="ECO:0000313" key="3">
    <source>
        <dbReference type="Proteomes" id="UP001374579"/>
    </source>
</evidence>
<keyword evidence="1" id="KW-0732">Signal</keyword>
<reference evidence="2 3" key="1">
    <citation type="submission" date="2024-02" db="EMBL/GenBank/DDBJ databases">
        <title>Chromosome-scale genome assembly of the rough periwinkle Littorina saxatilis.</title>
        <authorList>
            <person name="De Jode A."/>
            <person name="Faria R."/>
            <person name="Formenti G."/>
            <person name="Sims Y."/>
            <person name="Smith T.P."/>
            <person name="Tracey A."/>
            <person name="Wood J.M.D."/>
            <person name="Zagrodzka Z.B."/>
            <person name="Johannesson K."/>
            <person name="Butlin R.K."/>
            <person name="Leder E.H."/>
        </authorList>
    </citation>
    <scope>NUCLEOTIDE SEQUENCE [LARGE SCALE GENOMIC DNA]</scope>
    <source>
        <strain evidence="2">Snail1</strain>
        <tissue evidence="2">Muscle</tissue>
    </source>
</reference>
<dbReference type="Proteomes" id="UP001374579">
    <property type="component" value="Unassembled WGS sequence"/>
</dbReference>
<feature type="signal peptide" evidence="1">
    <location>
        <begin position="1"/>
        <end position="20"/>
    </location>
</feature>
<name>A0AAN9BY73_9CAEN</name>
<dbReference type="EMBL" id="JBAMIC010000002">
    <property type="protein sequence ID" value="KAK7113430.1"/>
    <property type="molecule type" value="Genomic_DNA"/>
</dbReference>
<organism evidence="2 3">
    <name type="scientific">Littorina saxatilis</name>
    <dbReference type="NCBI Taxonomy" id="31220"/>
    <lineage>
        <taxon>Eukaryota</taxon>
        <taxon>Metazoa</taxon>
        <taxon>Spiralia</taxon>
        <taxon>Lophotrochozoa</taxon>
        <taxon>Mollusca</taxon>
        <taxon>Gastropoda</taxon>
        <taxon>Caenogastropoda</taxon>
        <taxon>Littorinimorpha</taxon>
        <taxon>Littorinoidea</taxon>
        <taxon>Littorinidae</taxon>
        <taxon>Littorina</taxon>
    </lineage>
</organism>
<keyword evidence="3" id="KW-1185">Reference proteome</keyword>
<dbReference type="AlphaFoldDB" id="A0AAN9BY73"/>
<proteinExistence type="predicted"/>
<comment type="caution">
    <text evidence="2">The sequence shown here is derived from an EMBL/GenBank/DDBJ whole genome shotgun (WGS) entry which is preliminary data.</text>
</comment>
<protein>
    <submittedName>
        <fullName evidence="2">Uncharacterized protein</fullName>
    </submittedName>
</protein>
<accession>A0AAN9BY73</accession>
<evidence type="ECO:0000256" key="1">
    <source>
        <dbReference type="SAM" id="SignalP"/>
    </source>
</evidence>